<evidence type="ECO:0000313" key="2">
    <source>
        <dbReference type="Proteomes" id="UP000829447"/>
    </source>
</evidence>
<reference evidence="1 2" key="1">
    <citation type="journal article" date="2022" name="bioRxiv">
        <title>An ancient truncated duplication of the anti-Mullerian hormone receptor type 2 gene is a potential conserved master sex determinant in the Pangasiidae catfish family.</title>
        <authorList>
            <person name="Wen M."/>
            <person name="Pan Q."/>
            <person name="Jouanno E."/>
            <person name="Montfort J."/>
            <person name="Zahm M."/>
            <person name="Cabau C."/>
            <person name="Klopp C."/>
            <person name="Iampietro C."/>
            <person name="Roques C."/>
            <person name="Bouchez O."/>
            <person name="Castinel A."/>
            <person name="Donnadieu C."/>
            <person name="Parrinello H."/>
            <person name="Poncet C."/>
            <person name="Belmonte E."/>
            <person name="Gautier V."/>
            <person name="Avarre J.-C."/>
            <person name="Dugue R."/>
            <person name="Gustiano R."/>
            <person name="Ha T.T.T."/>
            <person name="Campet M."/>
            <person name="Sriphairoj K."/>
            <person name="Ribolli J."/>
            <person name="de Almeida F.L."/>
            <person name="Desvignes T."/>
            <person name="Postlethwait J.H."/>
            <person name="Bucao C.F."/>
            <person name="Robinson-Rechavi M."/>
            <person name="Bobe J."/>
            <person name="Herpin A."/>
            <person name="Guiguen Y."/>
        </authorList>
    </citation>
    <scope>NUCLEOTIDE SEQUENCE [LARGE SCALE GENOMIC DNA]</scope>
    <source>
        <strain evidence="1">YG-Dec2019</strain>
    </source>
</reference>
<organism evidence="1 2">
    <name type="scientific">Pangasianodon gigas</name>
    <name type="common">Mekong giant catfish</name>
    <name type="synonym">Pangasius gigas</name>
    <dbReference type="NCBI Taxonomy" id="30993"/>
    <lineage>
        <taxon>Eukaryota</taxon>
        <taxon>Metazoa</taxon>
        <taxon>Chordata</taxon>
        <taxon>Craniata</taxon>
        <taxon>Vertebrata</taxon>
        <taxon>Euteleostomi</taxon>
        <taxon>Actinopterygii</taxon>
        <taxon>Neopterygii</taxon>
        <taxon>Teleostei</taxon>
        <taxon>Ostariophysi</taxon>
        <taxon>Siluriformes</taxon>
        <taxon>Pangasiidae</taxon>
        <taxon>Pangasianodon</taxon>
    </lineage>
</organism>
<comment type="caution">
    <text evidence="1">The sequence shown here is derived from an EMBL/GenBank/DDBJ whole genome shotgun (WGS) entry which is preliminary data.</text>
</comment>
<dbReference type="Proteomes" id="UP000829447">
    <property type="component" value="Linkage Group LG18"/>
</dbReference>
<keyword evidence="2" id="KW-1185">Reference proteome</keyword>
<dbReference type="EMBL" id="CM040471">
    <property type="protein sequence ID" value="MCI4389009.1"/>
    <property type="molecule type" value="Genomic_DNA"/>
</dbReference>
<evidence type="ECO:0000313" key="1">
    <source>
        <dbReference type="EMBL" id="MCI4389009.1"/>
    </source>
</evidence>
<sequence>MHLSSGLELFPEFVVTQLLFKDVKNCAELRKMAMEGKIAGALINPSMVLDPFQTLLAANKAVHVQKIGKMKTRSLYSEIIFNLSPTNNISEAFKRFGISDNDNAVLIVLVHNKEEAYNKDDVLSKADGQQIPADQMSTLSDLAKIKKLYKVAPQEEKCGSVLDAVICRMAAKDVV</sequence>
<accession>A0ACC5XCM4</accession>
<gene>
    <name evidence="1" type="ORF">PGIGA_G00092770</name>
</gene>
<protein>
    <submittedName>
        <fullName evidence="1">Uncharacterized protein</fullName>
    </submittedName>
</protein>
<proteinExistence type="predicted"/>
<name>A0ACC5XCM4_PANGG</name>